<feature type="chain" id="PRO_5017223611" evidence="1">
    <location>
        <begin position="26"/>
        <end position="441"/>
    </location>
</feature>
<evidence type="ECO:0000313" key="3">
    <source>
        <dbReference type="Proteomes" id="UP000243588"/>
    </source>
</evidence>
<proteinExistence type="predicted"/>
<accession>A0A1G8EKU9</accession>
<gene>
    <name evidence="2" type="ORF">SAMN05421818_11166</name>
</gene>
<dbReference type="EMBL" id="FNDQ01000011">
    <property type="protein sequence ID" value="SDH70538.1"/>
    <property type="molecule type" value="Genomic_DNA"/>
</dbReference>
<keyword evidence="1" id="KW-0732">Signal</keyword>
<dbReference type="Proteomes" id="UP000243588">
    <property type="component" value="Unassembled WGS sequence"/>
</dbReference>
<organism evidence="2 3">
    <name type="scientific">Myroides phaeus</name>
    <dbReference type="NCBI Taxonomy" id="702745"/>
    <lineage>
        <taxon>Bacteria</taxon>
        <taxon>Pseudomonadati</taxon>
        <taxon>Bacteroidota</taxon>
        <taxon>Flavobacteriia</taxon>
        <taxon>Flavobacteriales</taxon>
        <taxon>Flavobacteriaceae</taxon>
        <taxon>Myroides</taxon>
    </lineage>
</organism>
<sequence>MKNKLNITKVLLFGLGIMLTITSKAQNPSNEHLVNAGIMSVGTEGVVGIGYDFSNEESASLLTDGTIYYYRNFTNEGTYDISVNKKSSKTIFTRIDGEYGKQELTGNGLSNFHDVVFDNEQNTVAFDLKNNIDIHGEANFKQGIVKVDSTENARTQLSKGMISFLKGSTVKNVSDNSHVEGVVEKIGNQDFTFPKGDAGFYRPAIITSAKNEADVFTGKYTLNDYAFFRARPTAAGVINKLDNKEYWIIEKGSNNSSDIILTLSWDDRTTPLELLTNPERDLRIVRWDAKLQLWVDEGGIVDVANKLITTPTTVKGYGFFTLATVKTDWLIEGDVVIYNLVSKNDDSKNDYFLIDNIYKFPNNTVQIFNRWGVKVYETTNYDSAGNGTTNVFRGYSEGRGTIAKKEPLPTGTYYYVVSYEFKDAAGTRMIKKTGYLHLDTQ</sequence>
<dbReference type="RefSeq" id="WP_090408488.1">
    <property type="nucleotide sequence ID" value="NZ_FNDQ01000011.1"/>
</dbReference>
<keyword evidence="3" id="KW-1185">Reference proteome</keyword>
<evidence type="ECO:0000313" key="2">
    <source>
        <dbReference type="EMBL" id="SDH70538.1"/>
    </source>
</evidence>
<feature type="signal peptide" evidence="1">
    <location>
        <begin position="1"/>
        <end position="25"/>
    </location>
</feature>
<reference evidence="3" key="1">
    <citation type="submission" date="2016-10" db="EMBL/GenBank/DDBJ databases">
        <authorList>
            <person name="Varghese N."/>
            <person name="Submissions S."/>
        </authorList>
    </citation>
    <scope>NUCLEOTIDE SEQUENCE [LARGE SCALE GENOMIC DNA]</scope>
    <source>
        <strain evidence="3">DSM 23313</strain>
    </source>
</reference>
<dbReference type="AlphaFoldDB" id="A0A1G8EKU9"/>
<evidence type="ECO:0000256" key="1">
    <source>
        <dbReference type="SAM" id="SignalP"/>
    </source>
</evidence>
<dbReference type="STRING" id="702745.SAMN05421818_11166"/>
<protein>
    <submittedName>
        <fullName evidence="2">C-terminal domain of CHU protein family protein</fullName>
    </submittedName>
</protein>
<name>A0A1G8EKU9_9FLAO</name>
<dbReference type="Pfam" id="PF13585">
    <property type="entry name" value="CHU_C"/>
    <property type="match status" value="1"/>
</dbReference>